<keyword evidence="2" id="KW-1185">Reference proteome</keyword>
<gene>
    <name evidence="1" type="ORF">D1970_08640</name>
</gene>
<accession>A0A398B6P3</accession>
<reference evidence="1 2" key="1">
    <citation type="submission" date="2018-08" db="EMBL/GenBank/DDBJ databases">
        <title>Bacillus jemisoniae sp. nov., Bacillus chryseoplanitiae sp. nov., Bacillus resnikiae sp. nov., and Bacillus frankliniae sp. nov., isolated from Viking spacecraft and associated surfaces.</title>
        <authorList>
            <person name="Seuylemezian A."/>
            <person name="Vaishampayan P."/>
        </authorList>
    </citation>
    <scope>NUCLEOTIDE SEQUENCE [LARGE SCALE GENOMIC DNA]</scope>
    <source>
        <strain evidence="1 2">JJ-247</strain>
    </source>
</reference>
<dbReference type="Proteomes" id="UP000265816">
    <property type="component" value="Unassembled WGS sequence"/>
</dbReference>
<protein>
    <submittedName>
        <fullName evidence="1">Uncharacterized protein</fullName>
    </submittedName>
</protein>
<dbReference type="RefSeq" id="WP_119112468.1">
    <property type="nucleotide sequence ID" value="NZ_CBCSEO010000002.1"/>
</dbReference>
<dbReference type="EMBL" id="QWVT01000015">
    <property type="protein sequence ID" value="RID85615.1"/>
    <property type="molecule type" value="Genomic_DNA"/>
</dbReference>
<sequence length="66" mass="7850">MEENAKVQLNVRISTKTYDQLDEIVRYYQENTKVGRVYKGDVLTDIIEKSYDIMEKQKKRSVGNNY</sequence>
<proteinExistence type="predicted"/>
<dbReference type="OrthoDB" id="2913034at2"/>
<evidence type="ECO:0000313" key="2">
    <source>
        <dbReference type="Proteomes" id="UP000265816"/>
    </source>
</evidence>
<organism evidence="1 2">
    <name type="scientific">Mesobacillus zeae</name>
    <dbReference type="NCBI Taxonomy" id="1917180"/>
    <lineage>
        <taxon>Bacteria</taxon>
        <taxon>Bacillati</taxon>
        <taxon>Bacillota</taxon>
        <taxon>Bacilli</taxon>
        <taxon>Bacillales</taxon>
        <taxon>Bacillaceae</taxon>
        <taxon>Mesobacillus</taxon>
    </lineage>
</organism>
<evidence type="ECO:0000313" key="1">
    <source>
        <dbReference type="EMBL" id="RID85615.1"/>
    </source>
</evidence>
<dbReference type="AlphaFoldDB" id="A0A398B6P3"/>
<name>A0A398B6P3_9BACI</name>
<comment type="caution">
    <text evidence="1">The sequence shown here is derived from an EMBL/GenBank/DDBJ whole genome shotgun (WGS) entry which is preliminary data.</text>
</comment>